<organism evidence="2 3">
    <name type="scientific">Pieris brassicae</name>
    <name type="common">White butterfly</name>
    <name type="synonym">Large white butterfly</name>
    <dbReference type="NCBI Taxonomy" id="7116"/>
    <lineage>
        <taxon>Eukaryota</taxon>
        <taxon>Metazoa</taxon>
        <taxon>Ecdysozoa</taxon>
        <taxon>Arthropoda</taxon>
        <taxon>Hexapoda</taxon>
        <taxon>Insecta</taxon>
        <taxon>Pterygota</taxon>
        <taxon>Neoptera</taxon>
        <taxon>Endopterygota</taxon>
        <taxon>Lepidoptera</taxon>
        <taxon>Glossata</taxon>
        <taxon>Ditrysia</taxon>
        <taxon>Papilionoidea</taxon>
        <taxon>Pieridae</taxon>
        <taxon>Pierinae</taxon>
        <taxon>Pieris</taxon>
    </lineage>
</organism>
<feature type="region of interest" description="Disordered" evidence="1">
    <location>
        <begin position="1"/>
        <end position="20"/>
    </location>
</feature>
<feature type="compositionally biased region" description="Basic and acidic residues" evidence="1">
    <location>
        <begin position="1"/>
        <end position="17"/>
    </location>
</feature>
<evidence type="ECO:0000313" key="2">
    <source>
        <dbReference type="EMBL" id="CAH3954558.1"/>
    </source>
</evidence>
<protein>
    <submittedName>
        <fullName evidence="2">Uncharacterized protein</fullName>
    </submittedName>
</protein>
<evidence type="ECO:0000313" key="3">
    <source>
        <dbReference type="Proteomes" id="UP001152562"/>
    </source>
</evidence>
<evidence type="ECO:0000256" key="1">
    <source>
        <dbReference type="SAM" id="MobiDB-lite"/>
    </source>
</evidence>
<keyword evidence="3" id="KW-1185">Reference proteome</keyword>
<proteinExistence type="predicted"/>
<sequence length="85" mass="9973">MEKLAPLRRSKEIKQDGPKQGFGINTIKQKGYSQRIKDLLCKQEAFFRSSDHRSIECDIDAITEKWELVAELEEMRSRGRIYNIT</sequence>
<dbReference type="Proteomes" id="UP001152562">
    <property type="component" value="Unassembled WGS sequence"/>
</dbReference>
<gene>
    <name evidence="2" type="ORF">PIBRA_LOCUS1509</name>
</gene>
<dbReference type="EMBL" id="CALOZG010000002">
    <property type="protein sequence ID" value="CAH3954558.1"/>
    <property type="molecule type" value="Genomic_DNA"/>
</dbReference>
<reference evidence="2" key="1">
    <citation type="submission" date="2022-05" db="EMBL/GenBank/DDBJ databases">
        <authorList>
            <person name="Okamura Y."/>
        </authorList>
    </citation>
    <scope>NUCLEOTIDE SEQUENCE</scope>
</reference>
<dbReference type="AlphaFoldDB" id="A0A9P0SZ75"/>
<name>A0A9P0SZ75_PIEBR</name>
<comment type="caution">
    <text evidence="2">The sequence shown here is derived from an EMBL/GenBank/DDBJ whole genome shotgun (WGS) entry which is preliminary data.</text>
</comment>
<accession>A0A9P0SZ75</accession>